<evidence type="ECO:0000256" key="4">
    <source>
        <dbReference type="ARBA" id="ARBA00022475"/>
    </source>
</evidence>
<dbReference type="InterPro" id="IPR002549">
    <property type="entry name" value="AI-2E-like"/>
</dbReference>
<reference evidence="9 10" key="1">
    <citation type="submission" date="2020-01" db="EMBL/GenBank/DDBJ databases">
        <title>Bacteria diversity of Porities sp.</title>
        <authorList>
            <person name="Wang G."/>
        </authorList>
    </citation>
    <scope>NUCLEOTIDE SEQUENCE [LARGE SCALE GENOMIC DNA]</scope>
    <source>
        <strain evidence="9 10">R33</strain>
    </source>
</reference>
<dbReference type="Proteomes" id="UP000475249">
    <property type="component" value="Unassembled WGS sequence"/>
</dbReference>
<accession>A0A6L9EG76</accession>
<dbReference type="PANTHER" id="PTHR21716:SF53">
    <property type="entry name" value="PERMEASE PERM-RELATED"/>
    <property type="match status" value="1"/>
</dbReference>
<evidence type="ECO:0000256" key="5">
    <source>
        <dbReference type="ARBA" id="ARBA00022692"/>
    </source>
</evidence>
<feature type="transmembrane region" description="Helical" evidence="8">
    <location>
        <begin position="105"/>
        <end position="124"/>
    </location>
</feature>
<comment type="subcellular location">
    <subcellularLocation>
        <location evidence="1">Cell membrane</location>
        <topology evidence="1">Multi-pass membrane protein</topology>
    </subcellularLocation>
</comment>
<dbReference type="GO" id="GO:0055085">
    <property type="term" value="P:transmembrane transport"/>
    <property type="evidence" value="ECO:0007669"/>
    <property type="project" value="TreeGrafter"/>
</dbReference>
<keyword evidence="10" id="KW-1185">Reference proteome</keyword>
<feature type="transmembrane region" description="Helical" evidence="8">
    <location>
        <begin position="21"/>
        <end position="39"/>
    </location>
</feature>
<keyword evidence="7 8" id="KW-0472">Membrane</keyword>
<gene>
    <name evidence="9" type="ORF">GTQ38_17105</name>
</gene>
<comment type="similarity">
    <text evidence="2">Belongs to the autoinducer-2 exporter (AI-2E) (TC 2.A.86) family.</text>
</comment>
<dbReference type="AlphaFoldDB" id="A0A6L9EG76"/>
<evidence type="ECO:0000256" key="7">
    <source>
        <dbReference type="ARBA" id="ARBA00023136"/>
    </source>
</evidence>
<organism evidence="9 10">
    <name type="scientific">Poritiphilus flavus</name>
    <dbReference type="NCBI Taxonomy" id="2697053"/>
    <lineage>
        <taxon>Bacteria</taxon>
        <taxon>Pseudomonadati</taxon>
        <taxon>Bacteroidota</taxon>
        <taxon>Flavobacteriia</taxon>
        <taxon>Flavobacteriales</taxon>
        <taxon>Flavobacteriaceae</taxon>
        <taxon>Poritiphilus</taxon>
    </lineage>
</organism>
<keyword evidence="3" id="KW-0813">Transport</keyword>
<feature type="transmembrane region" description="Helical" evidence="8">
    <location>
        <begin position="186"/>
        <end position="213"/>
    </location>
</feature>
<comment type="caution">
    <text evidence="9">The sequence shown here is derived from an EMBL/GenBank/DDBJ whole genome shotgun (WGS) entry which is preliminary data.</text>
</comment>
<dbReference type="Pfam" id="PF01594">
    <property type="entry name" value="AI-2E_transport"/>
    <property type="match status" value="1"/>
</dbReference>
<keyword evidence="6 8" id="KW-1133">Transmembrane helix</keyword>
<evidence type="ECO:0000256" key="1">
    <source>
        <dbReference type="ARBA" id="ARBA00004651"/>
    </source>
</evidence>
<keyword evidence="5 8" id="KW-0812">Transmembrane</keyword>
<proteinExistence type="inferred from homology"/>
<evidence type="ECO:0000313" key="9">
    <source>
        <dbReference type="EMBL" id="NAS13735.1"/>
    </source>
</evidence>
<dbReference type="EMBL" id="WXYO01000007">
    <property type="protein sequence ID" value="NAS13735.1"/>
    <property type="molecule type" value="Genomic_DNA"/>
</dbReference>
<evidence type="ECO:0000256" key="8">
    <source>
        <dbReference type="SAM" id="Phobius"/>
    </source>
</evidence>
<feature type="transmembrane region" description="Helical" evidence="8">
    <location>
        <begin position="257"/>
        <end position="283"/>
    </location>
</feature>
<name>A0A6L9EG76_9FLAO</name>
<sequence>MLKPIVAFFERKVPSRILSIFIAYLVAVIPLCGVLFFFFNQSRILFNDLPSVRGRLNEISASLFDWAGQKFNLDAESTSQWISDNIIAASDVPIKLIQESVQSTGYILANIGLVVVITYFMLLYRTAFKNFFLAQIKPKNRRRVIQVLEEIQMLAKRYLIGQGLVILILGLLIGTGLWLIGVPYPYFWGFLAGFLEIIPYVGTSIGGILPFFYMLMVSDNLWQPVGVVVLYIAVQQIEGNIISPNVMGPSIKINPFFIILGLFVGGIIWGIAGMILALPILAISKEIFRSFKLTEPLSYLLEDGLSRKKGVFLSQFDEDKYRLFNLFFEERKK</sequence>
<dbReference type="PANTHER" id="PTHR21716">
    <property type="entry name" value="TRANSMEMBRANE PROTEIN"/>
    <property type="match status" value="1"/>
</dbReference>
<keyword evidence="4" id="KW-1003">Cell membrane</keyword>
<protein>
    <submittedName>
        <fullName evidence="9">AI-2E family transporter</fullName>
    </submittedName>
</protein>
<evidence type="ECO:0000313" key="10">
    <source>
        <dbReference type="Proteomes" id="UP000475249"/>
    </source>
</evidence>
<feature type="transmembrane region" description="Helical" evidence="8">
    <location>
        <begin position="158"/>
        <end position="180"/>
    </location>
</feature>
<evidence type="ECO:0000256" key="3">
    <source>
        <dbReference type="ARBA" id="ARBA00022448"/>
    </source>
</evidence>
<dbReference type="GO" id="GO:0005886">
    <property type="term" value="C:plasma membrane"/>
    <property type="evidence" value="ECO:0007669"/>
    <property type="project" value="UniProtKB-SubCell"/>
</dbReference>
<evidence type="ECO:0000256" key="2">
    <source>
        <dbReference type="ARBA" id="ARBA00009773"/>
    </source>
</evidence>
<evidence type="ECO:0000256" key="6">
    <source>
        <dbReference type="ARBA" id="ARBA00022989"/>
    </source>
</evidence>